<dbReference type="GO" id="GO:0036221">
    <property type="term" value="F:UTP diphosphatase activity"/>
    <property type="evidence" value="ECO:0007669"/>
    <property type="project" value="RHEA"/>
</dbReference>
<keyword evidence="2 4" id="KW-0378">Hydrolase</keyword>
<dbReference type="EC" id="3.6.1.9" evidence="4"/>
<evidence type="ECO:0000313" key="6">
    <source>
        <dbReference type="Proteomes" id="UP000037660"/>
    </source>
</evidence>
<evidence type="ECO:0000256" key="4">
    <source>
        <dbReference type="HAMAP-Rule" id="MF_00528"/>
    </source>
</evidence>
<protein>
    <recommendedName>
        <fullName evidence="4">dTTP/UTP pyrophosphatase</fullName>
        <shortName evidence="4">dTTPase/UTPase</shortName>
        <ecNumber evidence="4">3.6.1.9</ecNumber>
    </recommendedName>
    <alternativeName>
        <fullName evidence="4">Nucleoside triphosphate pyrophosphatase</fullName>
    </alternativeName>
    <alternativeName>
        <fullName evidence="4">Nucleotide pyrophosphatase</fullName>
        <shortName evidence="4">Nucleotide PPase</shortName>
    </alternativeName>
</protein>
<dbReference type="Proteomes" id="UP000037660">
    <property type="component" value="Unassembled WGS sequence"/>
</dbReference>
<dbReference type="GO" id="GO:0009117">
    <property type="term" value="P:nucleotide metabolic process"/>
    <property type="evidence" value="ECO:0007669"/>
    <property type="project" value="UniProtKB-KW"/>
</dbReference>
<feature type="site" description="Important for substrate specificity" evidence="4">
    <location>
        <position position="83"/>
    </location>
</feature>
<feature type="site" description="Important for substrate specificity" evidence="4">
    <location>
        <position position="14"/>
    </location>
</feature>
<comment type="catalytic activity">
    <reaction evidence="4">
        <text>dTTP + H2O = dTMP + diphosphate + H(+)</text>
        <dbReference type="Rhea" id="RHEA:28534"/>
        <dbReference type="ChEBI" id="CHEBI:15377"/>
        <dbReference type="ChEBI" id="CHEBI:15378"/>
        <dbReference type="ChEBI" id="CHEBI:33019"/>
        <dbReference type="ChEBI" id="CHEBI:37568"/>
        <dbReference type="ChEBI" id="CHEBI:63528"/>
        <dbReference type="EC" id="3.6.1.9"/>
    </reaction>
</comment>
<dbReference type="GO" id="GO:0036218">
    <property type="term" value="F:dTTP diphosphatase activity"/>
    <property type="evidence" value="ECO:0007669"/>
    <property type="project" value="RHEA"/>
</dbReference>
<dbReference type="HAMAP" id="MF_00528">
    <property type="entry name" value="Maf"/>
    <property type="match status" value="1"/>
</dbReference>
<proteinExistence type="inferred from homology"/>
<dbReference type="SUPFAM" id="SSF52972">
    <property type="entry name" value="ITPase-like"/>
    <property type="match status" value="1"/>
</dbReference>
<comment type="function">
    <text evidence="4">Nucleoside triphosphate pyrophosphatase that hydrolyzes dTTP and UTP. May have a dual role in cell division arrest and in preventing the incorporation of modified nucleotides into cellular nucleic acids.</text>
</comment>
<dbReference type="PANTHER" id="PTHR43213">
    <property type="entry name" value="BIFUNCTIONAL DTTP/UTP PYROPHOSPHATASE/METHYLTRANSFERASE PROTEIN-RELATED"/>
    <property type="match status" value="1"/>
</dbReference>
<reference evidence="5 6" key="2">
    <citation type="journal article" date="2016" name="Science">
        <title>A bacterium that degrades and assimilates poly(ethylene terephthalate).</title>
        <authorList>
            <person name="Yoshida S."/>
            <person name="Hiraga K."/>
            <person name="Takehana T."/>
            <person name="Taniguchi I."/>
            <person name="Yamaji H."/>
            <person name="Maeda Y."/>
            <person name="Toyohara K."/>
            <person name="Miyamoto K."/>
            <person name="Kimura Y."/>
            <person name="Oda K."/>
        </authorList>
    </citation>
    <scope>NUCLEOTIDE SEQUENCE [LARGE SCALE GENOMIC DNA]</scope>
    <source>
        <strain evidence="6">NBRC 110686 / TISTR 2288 / 201-F6</strain>
    </source>
</reference>
<name>A0A0K8P296_PISS1</name>
<comment type="catalytic activity">
    <reaction evidence="4">
        <text>UTP + H2O = UMP + diphosphate + H(+)</text>
        <dbReference type="Rhea" id="RHEA:29395"/>
        <dbReference type="ChEBI" id="CHEBI:15377"/>
        <dbReference type="ChEBI" id="CHEBI:15378"/>
        <dbReference type="ChEBI" id="CHEBI:33019"/>
        <dbReference type="ChEBI" id="CHEBI:46398"/>
        <dbReference type="ChEBI" id="CHEBI:57865"/>
        <dbReference type="EC" id="3.6.1.9"/>
    </reaction>
</comment>
<dbReference type="NCBIfam" id="TIGR00172">
    <property type="entry name" value="maf"/>
    <property type="match status" value="1"/>
</dbReference>
<evidence type="ECO:0000256" key="3">
    <source>
        <dbReference type="ARBA" id="ARBA00023080"/>
    </source>
</evidence>
<dbReference type="GO" id="GO:0005737">
    <property type="term" value="C:cytoplasm"/>
    <property type="evidence" value="ECO:0007669"/>
    <property type="project" value="UniProtKB-SubCell"/>
</dbReference>
<evidence type="ECO:0000313" key="5">
    <source>
        <dbReference type="EMBL" id="GAP36802.1"/>
    </source>
</evidence>
<dbReference type="InterPro" id="IPR029001">
    <property type="entry name" value="ITPase-like_fam"/>
</dbReference>
<comment type="caution">
    <text evidence="5">The sequence shown here is derived from an EMBL/GenBank/DDBJ whole genome shotgun (WGS) entry which is preliminary data.</text>
</comment>
<sequence>MIASFVYLASASPRRKDLLKQMGVTTRPLLADKRENVEQLEEVRRGELPRDYVLRVAKLKLDAARRRLQARGLPPAPILVADTTVALGRRILGKPDGPDEARAMLGALSGRSHRVLTAVAVSAGVQSFVELSVTRVEFVPLSASMIDAYIDGGECFGKAGAYGIQGRAGTWARRVVGSHTGVMGLPVFETATLLRRAGLRI</sequence>
<keyword evidence="6" id="KW-1185">Reference proteome</keyword>
<feature type="active site" description="Proton acceptor" evidence="4">
    <location>
        <position position="82"/>
    </location>
</feature>
<keyword evidence="3 4" id="KW-0546">Nucleotide metabolism</keyword>
<dbReference type="EMBL" id="BBYR01000039">
    <property type="protein sequence ID" value="GAP36802.1"/>
    <property type="molecule type" value="Genomic_DNA"/>
</dbReference>
<evidence type="ECO:0000256" key="1">
    <source>
        <dbReference type="ARBA" id="ARBA00001968"/>
    </source>
</evidence>
<comment type="cofactor">
    <cofactor evidence="1 4">
        <name>a divalent metal cation</name>
        <dbReference type="ChEBI" id="CHEBI:60240"/>
    </cofactor>
</comment>
<dbReference type="Pfam" id="PF02545">
    <property type="entry name" value="Maf"/>
    <property type="match status" value="1"/>
</dbReference>
<dbReference type="CDD" id="cd00555">
    <property type="entry name" value="Maf"/>
    <property type="match status" value="1"/>
</dbReference>
<dbReference type="PANTHER" id="PTHR43213:SF5">
    <property type="entry name" value="BIFUNCTIONAL DTTP_UTP PYROPHOSPHATASE_METHYLTRANSFERASE PROTEIN-RELATED"/>
    <property type="match status" value="1"/>
</dbReference>
<feature type="site" description="Important for substrate specificity" evidence="4">
    <location>
        <position position="165"/>
    </location>
</feature>
<dbReference type="PIRSF" id="PIRSF006305">
    <property type="entry name" value="Maf"/>
    <property type="match status" value="1"/>
</dbReference>
<organism evidence="5 6">
    <name type="scientific">Piscinibacter sakaiensis</name>
    <name type="common">Ideonella sakaiensis</name>
    <dbReference type="NCBI Taxonomy" id="1547922"/>
    <lineage>
        <taxon>Bacteria</taxon>
        <taxon>Pseudomonadati</taxon>
        <taxon>Pseudomonadota</taxon>
        <taxon>Betaproteobacteria</taxon>
        <taxon>Burkholderiales</taxon>
        <taxon>Sphaerotilaceae</taxon>
        <taxon>Piscinibacter</taxon>
    </lineage>
</organism>
<gene>
    <name evidence="5" type="ORF">ISF6_2642</name>
</gene>
<reference evidence="6" key="1">
    <citation type="submission" date="2015-07" db="EMBL/GenBank/DDBJ databases">
        <title>Discovery of a poly(ethylene terephthalate assimilation.</title>
        <authorList>
            <person name="Yoshida S."/>
            <person name="Hiraga K."/>
            <person name="Takehana T."/>
            <person name="Taniguchi I."/>
            <person name="Yamaji H."/>
            <person name="Maeda Y."/>
            <person name="Toyohara K."/>
            <person name="Miyamoto K."/>
            <person name="Kimura Y."/>
            <person name="Oda K."/>
        </authorList>
    </citation>
    <scope>NUCLEOTIDE SEQUENCE [LARGE SCALE GENOMIC DNA]</scope>
    <source>
        <strain evidence="6">NBRC 110686 / TISTR 2288 / 201-F6</strain>
    </source>
</reference>
<dbReference type="STRING" id="1547922.ISF6_2642"/>
<accession>A0A0K8P296</accession>
<evidence type="ECO:0000256" key="2">
    <source>
        <dbReference type="ARBA" id="ARBA00022801"/>
    </source>
</evidence>
<keyword evidence="4" id="KW-0963">Cytoplasm</keyword>
<comment type="subcellular location">
    <subcellularLocation>
        <location evidence="4">Cytoplasm</location>
    </subcellularLocation>
</comment>
<comment type="caution">
    <text evidence="4">Lacks conserved residue(s) required for the propagation of feature annotation.</text>
</comment>
<dbReference type="Gene3D" id="3.90.950.10">
    <property type="match status" value="1"/>
</dbReference>
<comment type="similarity">
    <text evidence="4">Belongs to the Maf family. YhdE subfamily.</text>
</comment>
<dbReference type="AlphaFoldDB" id="A0A0K8P296"/>
<dbReference type="InterPro" id="IPR003697">
    <property type="entry name" value="Maf-like"/>
</dbReference>